<sequence>MAEFQDAHTQFLDQLSNEEKKQFVIVKDYAAFLTALANLGNFRKSNKRWSKLLGSVERCGNHLEPYFDVVGTLVQSHPEIAALAWGSFRLVLLLASNYGTFFDKLSYLLEELSKRIPAYDELSKLLEKLKLEVHVSNEFSKSLRAFYFDLFEILKSITRLFTEQNGTILKSEIELLHLKASVKSLDKETMILDNQTTMQHYQADIEKHLKGYNLTLSDMQKRFSGHEHEFANTFEWNNQKRQEGTAEWIFHTNEYTSWLKASSTIWSMKHMAHFLWVRGQFMGDYIDREANSQGVGNPGTGKSVLAASVVQQLLESVGSNQGYNPLITYYFFEHDSENGKSASCDKAYRSILAQIFHQFQDDRDVLEVFSFAINTKSRHGQPIATKKELLDTMRTLVSRVGIWFVVIDALDECEDEENLLSDLAEAFGDLSVKILLFSRPNVRVLRKRLEPQQILTIDRLRNAEDLEVYFETHLTSLIDLGVLPSSADNEQLTRNLLKGADGMFQWARLMISHLKSEGLSPWQRLGIIEGLTTPEKLEDVYVRSLGLLSKKAPSERSLARKLFGWLTFAEHPITTHELQDILTPSPDKAPDNSLGICPRPEEEEFSDFEGTTIILSGSLIEKRSFPNSLPIYAFIHKSVHDFFRSRCGALTATPVDYFLPSSFRIHAELAFQCLSYIRYRIPGAPLSGNMFKPAQISALNRLRPFVSYAALHWPYHLSQTSNLAALSDINHFVGCQDVIEDTLSVIGNFLLNKLLPMVWVELKYTFEKESRKHDVLHKAMIDWALWIQTCELGWLSNDLQNVPPAVIAFTEDLSTLHQFWGDTLIDGPHHIWQDVTAFTSSSFFVTTGAVTVESLVSARTGWSGRSTVPLSKISRDDPNTNFLAILTIWPSRAFEIHWKASISTRKRRLTDGIFDGWVAQYELWNIGFDEPLLVEDCRIPLDETEVQSQYTRFQKFITTESTLNGTGKKIKDLALHFPSSISEDLRTIIVLVSAFDRHEEFPSGKSTEHWSDAAEIWTPTRIPIRHTTNATLLMGISTRTSVEGDAARKETEPPTCTKEKAIRLARTSAYRLTPCRNYALYQTLEGSGILGEEEDITGTIAVYRRHPIHHNSPKLIGCIAGDGSMGSIYRPVFHPTYPLLAFNYFSQIGGSHIVLWSFETGTGDILLLNHDVFSSKSLTGGLSVCYVAALSSRIKMLQFSACGTNVIYQVHNSPSLHTKSITSLDVYNAAKQKNALEEAEEFSQIPQKGGLEDSAVEQIHSLPRSMTLNKPTQNTDGSVTNVSFDVGAPNRAIRLVHFAKNQNYEQSLLSLPAWADVHNVSASVRMPSLSRDERITIILNKTAEAFYVFGRGTGATNPAVVRKDVRALAKPRPISLAWDDGNSSTASSAIWQGITSKSNVSVEEAPQINKRARIE</sequence>
<dbReference type="SUPFAM" id="SSF52540">
    <property type="entry name" value="P-loop containing nucleoside triphosphate hydrolases"/>
    <property type="match status" value="1"/>
</dbReference>
<comment type="caution">
    <text evidence="4">The sequence shown here is derived from an EMBL/GenBank/DDBJ whole genome shotgun (WGS) entry which is preliminary data.</text>
</comment>
<dbReference type="InterPro" id="IPR056884">
    <property type="entry name" value="NPHP3-like_N"/>
</dbReference>
<evidence type="ECO:0000259" key="3">
    <source>
        <dbReference type="Pfam" id="PF24883"/>
    </source>
</evidence>
<evidence type="ECO:0008006" key="6">
    <source>
        <dbReference type="Google" id="ProtNLM"/>
    </source>
</evidence>
<name>A0A364MSG1_STELY</name>
<evidence type="ECO:0000313" key="5">
    <source>
        <dbReference type="Proteomes" id="UP000249619"/>
    </source>
</evidence>
<dbReference type="Pfam" id="PF24883">
    <property type="entry name" value="NPHP3_N"/>
    <property type="match status" value="1"/>
</dbReference>
<evidence type="ECO:0000256" key="1">
    <source>
        <dbReference type="ARBA" id="ARBA00022737"/>
    </source>
</evidence>
<feature type="domain" description="DUF7708" evidence="2">
    <location>
        <begin position="57"/>
        <end position="142"/>
    </location>
</feature>
<evidence type="ECO:0000259" key="2">
    <source>
        <dbReference type="Pfam" id="PF24809"/>
    </source>
</evidence>
<dbReference type="InterPro" id="IPR027417">
    <property type="entry name" value="P-loop_NTPase"/>
</dbReference>
<reference evidence="5" key="1">
    <citation type="submission" date="2018-05" db="EMBL/GenBank/DDBJ databases">
        <title>Draft genome sequence of Stemphylium lycopersici strain CIDEFI 213.</title>
        <authorList>
            <person name="Medina R."/>
            <person name="Franco M.E.E."/>
            <person name="Lucentini C.G."/>
            <person name="Saparrat M.C.N."/>
            <person name="Balatti P.A."/>
        </authorList>
    </citation>
    <scope>NUCLEOTIDE SEQUENCE [LARGE SCALE GENOMIC DNA]</scope>
    <source>
        <strain evidence="5">CIDEFI 213</strain>
    </source>
</reference>
<evidence type="ECO:0000313" key="4">
    <source>
        <dbReference type="EMBL" id="RAR02007.1"/>
    </source>
</evidence>
<organism evidence="4 5">
    <name type="scientific">Stemphylium lycopersici</name>
    <name type="common">Tomato gray leaf spot disease fungus</name>
    <name type="synonym">Thyrospora lycopersici</name>
    <dbReference type="NCBI Taxonomy" id="183478"/>
    <lineage>
        <taxon>Eukaryota</taxon>
        <taxon>Fungi</taxon>
        <taxon>Dikarya</taxon>
        <taxon>Ascomycota</taxon>
        <taxon>Pezizomycotina</taxon>
        <taxon>Dothideomycetes</taxon>
        <taxon>Pleosporomycetidae</taxon>
        <taxon>Pleosporales</taxon>
        <taxon>Pleosporineae</taxon>
        <taxon>Pleosporaceae</taxon>
        <taxon>Stemphylium</taxon>
    </lineage>
</organism>
<dbReference type="EMBL" id="QGDH01000235">
    <property type="protein sequence ID" value="RAR02007.1"/>
    <property type="molecule type" value="Genomic_DNA"/>
</dbReference>
<gene>
    <name evidence="4" type="ORF">DDE83_008718</name>
</gene>
<dbReference type="Gene3D" id="3.40.50.300">
    <property type="entry name" value="P-loop containing nucleotide triphosphate hydrolases"/>
    <property type="match status" value="1"/>
</dbReference>
<dbReference type="PANTHER" id="PTHR10039:SF17">
    <property type="entry name" value="FUNGAL STAND N-TERMINAL GOODBYE DOMAIN-CONTAINING PROTEIN-RELATED"/>
    <property type="match status" value="1"/>
</dbReference>
<protein>
    <recommendedName>
        <fullName evidence="6">NACHT domain-containing protein</fullName>
    </recommendedName>
</protein>
<keyword evidence="5" id="KW-1185">Reference proteome</keyword>
<feature type="domain" description="Nephrocystin 3-like N-terminal" evidence="3">
    <location>
        <begin position="296"/>
        <end position="439"/>
    </location>
</feature>
<dbReference type="Proteomes" id="UP000249619">
    <property type="component" value="Unassembled WGS sequence"/>
</dbReference>
<accession>A0A364MSG1</accession>
<keyword evidence="1" id="KW-0677">Repeat</keyword>
<dbReference type="Pfam" id="PF24809">
    <property type="entry name" value="DUF7708"/>
    <property type="match status" value="1"/>
</dbReference>
<dbReference type="InterPro" id="IPR056125">
    <property type="entry name" value="DUF7708"/>
</dbReference>
<dbReference type="PANTHER" id="PTHR10039">
    <property type="entry name" value="AMELOGENIN"/>
    <property type="match status" value="1"/>
</dbReference>
<proteinExistence type="predicted"/>